<organism evidence="2 3">
    <name type="scientific">Thiothrix nivea (strain ATCC 35100 / DSM 5205 / JP2)</name>
    <dbReference type="NCBI Taxonomy" id="870187"/>
    <lineage>
        <taxon>Bacteria</taxon>
        <taxon>Pseudomonadati</taxon>
        <taxon>Pseudomonadota</taxon>
        <taxon>Gammaproteobacteria</taxon>
        <taxon>Thiotrichales</taxon>
        <taxon>Thiotrichaceae</taxon>
        <taxon>Thiothrix</taxon>
    </lineage>
</organism>
<evidence type="ECO:0000313" key="2">
    <source>
        <dbReference type="EMBL" id="EIJ35275.1"/>
    </source>
</evidence>
<name>A0A656HJT0_THINJ</name>
<dbReference type="Pfam" id="PF13604">
    <property type="entry name" value="AAA_30"/>
    <property type="match status" value="1"/>
</dbReference>
<evidence type="ECO:0000313" key="3">
    <source>
        <dbReference type="Proteomes" id="UP000005317"/>
    </source>
</evidence>
<dbReference type="EMBL" id="JH651384">
    <property type="protein sequence ID" value="EIJ35275.1"/>
    <property type="molecule type" value="Genomic_DNA"/>
</dbReference>
<dbReference type="AlphaFoldDB" id="A0A656HJT0"/>
<dbReference type="Gene3D" id="3.40.50.300">
    <property type="entry name" value="P-loop containing nucleotide triphosphate hydrolases"/>
    <property type="match status" value="2"/>
</dbReference>
<protein>
    <recommendedName>
        <fullName evidence="1">UvrD-like helicase C-terminal domain-containing protein</fullName>
    </recommendedName>
</protein>
<dbReference type="CDD" id="cd18809">
    <property type="entry name" value="SF1_C_RecD"/>
    <property type="match status" value="1"/>
</dbReference>
<feature type="domain" description="UvrD-like helicase C-terminal" evidence="1">
    <location>
        <begin position="427"/>
        <end position="473"/>
    </location>
</feature>
<accession>A0A656HJT0</accession>
<proteinExistence type="predicted"/>
<dbReference type="SUPFAM" id="SSF52540">
    <property type="entry name" value="P-loop containing nucleoside triphosphate hydrolases"/>
    <property type="match status" value="1"/>
</dbReference>
<keyword evidence="3" id="KW-1185">Reference proteome</keyword>
<reference evidence="3" key="1">
    <citation type="journal article" date="2011" name="Stand. Genomic Sci.">
        <title>Genome sequence of the filamentous, gliding Thiothrix nivea neotype strain (JP2(T)).</title>
        <authorList>
            <person name="Lapidus A."/>
            <person name="Nolan M."/>
            <person name="Lucas S."/>
            <person name="Glavina Del Rio T."/>
            <person name="Tice H."/>
            <person name="Cheng J.F."/>
            <person name="Tapia R."/>
            <person name="Han C."/>
            <person name="Goodwin L."/>
            <person name="Pitluck S."/>
            <person name="Liolios K."/>
            <person name="Pagani I."/>
            <person name="Ivanova N."/>
            <person name="Huntemann M."/>
            <person name="Mavromatis K."/>
            <person name="Mikhailova N."/>
            <person name="Pati A."/>
            <person name="Chen A."/>
            <person name="Palaniappan K."/>
            <person name="Land M."/>
            <person name="Brambilla E.M."/>
            <person name="Rohde M."/>
            <person name="Abt B."/>
            <person name="Verbarg S."/>
            <person name="Goker M."/>
            <person name="Bristow J."/>
            <person name="Eisen J.A."/>
            <person name="Markowitz V."/>
            <person name="Hugenholtz P."/>
            <person name="Kyrpides N.C."/>
            <person name="Klenk H.P."/>
            <person name="Woyke T."/>
        </authorList>
    </citation>
    <scope>NUCLEOTIDE SEQUENCE [LARGE SCALE GENOMIC DNA]</scope>
    <source>
        <strain evidence="3">ATCC 35100 / DSM 5205 / JP2</strain>
    </source>
</reference>
<dbReference type="Pfam" id="PF13538">
    <property type="entry name" value="UvrD_C_2"/>
    <property type="match status" value="1"/>
</dbReference>
<dbReference type="RefSeq" id="WP_002709184.1">
    <property type="nucleotide sequence ID" value="NZ_JH651384.1"/>
</dbReference>
<sequence length="555" mass="62521">MNSRPTFSMDNKTPLTLVEGTTYQINGINLEAPFKLTPEQEGALETIINDFIHSEKKNINAFAFMGYAGTGKTSIINIVEQYLQQMGATIAFTATTNRAVEVMKANNVSSNASTIHKLLGLQLHIDIEVYNADLAKLIKRNSSLPRYDFVVIDEASMISDSLYLSINNYFIRTLGTRVIFMGDPAQLRPIKSAGTSMALTEPKLECELTEVKRTSSNAILSLLTGVRQGQGFSLNPSQEYCFTSNKEEFLKYSFESFKLLKENVLHYRILCGTNAEVERYNDYFHVALFQDKPNNEYHVGDLIMAYKNGAEDFHNAMDGFITEIEDKVFTIGDPKRNNQANYKGYNLKVLVSSLLPRSYDSLVENGYEVILPVISRENDWTPLRAYLHQLHDNKKQADYNKLLKNYYFPENIYNQDEKKGIPKGIDYGYAMTVHKSQGGTYSNTGIVIDSFESFKWDEDSYRQMLYVAFSRCKDSFVGLVSGAADTIAFATADEVSDQASQHVESVSMPLPDNVNTADWETGSQNNNVGTIILDVGNATNEETRQLNYDAEEIPF</sequence>
<dbReference type="OrthoDB" id="9763659at2"/>
<dbReference type="InterPro" id="IPR027417">
    <property type="entry name" value="P-loop_NTPase"/>
</dbReference>
<dbReference type="InterPro" id="IPR027785">
    <property type="entry name" value="UvrD-like_helicase_C"/>
</dbReference>
<evidence type="ECO:0000259" key="1">
    <source>
        <dbReference type="Pfam" id="PF13538"/>
    </source>
</evidence>
<dbReference type="Proteomes" id="UP000005317">
    <property type="component" value="Unassembled WGS sequence"/>
</dbReference>
<gene>
    <name evidence="2" type="ORF">Thini_2738</name>
</gene>